<sequence>MLCQAGLAPVSLDSDCLTVRPSFCIHPSFRQRASRRVE</sequence>
<protein>
    <submittedName>
        <fullName evidence="1">Uncharacterized protein</fullName>
    </submittedName>
</protein>
<name>A0AAI9V6V7_9PEZI</name>
<gene>
    <name evidence="1" type="ORF">CCUS01_05695</name>
</gene>
<accession>A0AAI9V6V7</accession>
<evidence type="ECO:0000313" key="2">
    <source>
        <dbReference type="Proteomes" id="UP001239213"/>
    </source>
</evidence>
<dbReference type="AlphaFoldDB" id="A0AAI9V6V7"/>
<keyword evidence="2" id="KW-1185">Reference proteome</keyword>
<reference evidence="1" key="1">
    <citation type="submission" date="2016-11" db="EMBL/GenBank/DDBJ databases">
        <title>The genome sequence of Colletotrichum cuscutae.</title>
        <authorList>
            <person name="Baroncelli R."/>
        </authorList>
    </citation>
    <scope>NUCLEOTIDE SEQUENCE</scope>
    <source>
        <strain evidence="1">IMI 304802</strain>
    </source>
</reference>
<comment type="caution">
    <text evidence="1">The sequence shown here is derived from an EMBL/GenBank/DDBJ whole genome shotgun (WGS) entry which is preliminary data.</text>
</comment>
<dbReference type="EMBL" id="MPDP01000179">
    <property type="protein sequence ID" value="KAK1473088.1"/>
    <property type="molecule type" value="Genomic_DNA"/>
</dbReference>
<proteinExistence type="predicted"/>
<organism evidence="1 2">
    <name type="scientific">Colletotrichum cuscutae</name>
    <dbReference type="NCBI Taxonomy" id="1209917"/>
    <lineage>
        <taxon>Eukaryota</taxon>
        <taxon>Fungi</taxon>
        <taxon>Dikarya</taxon>
        <taxon>Ascomycota</taxon>
        <taxon>Pezizomycotina</taxon>
        <taxon>Sordariomycetes</taxon>
        <taxon>Hypocreomycetidae</taxon>
        <taxon>Glomerellales</taxon>
        <taxon>Glomerellaceae</taxon>
        <taxon>Colletotrichum</taxon>
        <taxon>Colletotrichum acutatum species complex</taxon>
    </lineage>
</organism>
<evidence type="ECO:0000313" key="1">
    <source>
        <dbReference type="EMBL" id="KAK1473088.1"/>
    </source>
</evidence>
<dbReference type="Proteomes" id="UP001239213">
    <property type="component" value="Unassembled WGS sequence"/>
</dbReference>